<keyword evidence="2" id="KW-1185">Reference proteome</keyword>
<evidence type="ECO:0000313" key="2">
    <source>
        <dbReference type="Proteomes" id="UP001322481"/>
    </source>
</evidence>
<proteinExistence type="predicted"/>
<reference evidence="1 2" key="1">
    <citation type="submission" date="2023-11" db="EMBL/GenBank/DDBJ databases">
        <authorList>
            <person name="Panchal A.K."/>
            <person name="Meaney J.S."/>
            <person name="Karas B.J."/>
            <person name="diCenzo G.C."/>
        </authorList>
    </citation>
    <scope>NUCLEOTIDE SEQUENCE [LARGE SCALE GENOMIC DNA]</scope>
    <source>
        <strain evidence="1 2">NZP2235</strain>
    </source>
</reference>
<organism evidence="1 2">
    <name type="scientific">Mesorhizobium huakuii</name>
    <dbReference type="NCBI Taxonomy" id="28104"/>
    <lineage>
        <taxon>Bacteria</taxon>
        <taxon>Pseudomonadati</taxon>
        <taxon>Pseudomonadota</taxon>
        <taxon>Alphaproteobacteria</taxon>
        <taxon>Hyphomicrobiales</taxon>
        <taxon>Phyllobacteriaceae</taxon>
        <taxon>Mesorhizobium</taxon>
    </lineage>
</organism>
<name>A0ABZ0VNN1_9HYPH</name>
<accession>A0ABZ0VNN1</accession>
<dbReference type="Proteomes" id="UP001322481">
    <property type="component" value="Chromosome"/>
</dbReference>
<dbReference type="EMBL" id="CP139858">
    <property type="protein sequence ID" value="WQB98050.1"/>
    <property type="molecule type" value="Genomic_DNA"/>
</dbReference>
<dbReference type="RefSeq" id="WP_322418482.1">
    <property type="nucleotide sequence ID" value="NZ_CP139858.1"/>
</dbReference>
<protein>
    <submittedName>
        <fullName evidence="1">Uncharacterized protein</fullName>
    </submittedName>
</protein>
<sequence>MNVSNSEAMQSDVLEVRVADLKIRMRQARITMSEMKTFRKVAAMMVDGRGSIDGDDLIAASFVAGRLLDEKTL</sequence>
<gene>
    <name evidence="1" type="ORF">U0R22_002192</name>
</gene>
<evidence type="ECO:0000313" key="1">
    <source>
        <dbReference type="EMBL" id="WQB98050.1"/>
    </source>
</evidence>